<dbReference type="GO" id="GO:0022857">
    <property type="term" value="F:transmembrane transporter activity"/>
    <property type="evidence" value="ECO:0007669"/>
    <property type="project" value="UniProtKB-UniRule"/>
</dbReference>
<evidence type="ECO:0000256" key="1">
    <source>
        <dbReference type="ARBA" id="ARBA00004651"/>
    </source>
</evidence>
<dbReference type="HAMAP" id="MF_01118">
    <property type="entry name" value="MFS_YhhS"/>
    <property type="match status" value="1"/>
</dbReference>
<dbReference type="AlphaFoldDB" id="A0A345CZA4"/>
<feature type="transmembrane region" description="Helical" evidence="8">
    <location>
        <begin position="29"/>
        <end position="54"/>
    </location>
</feature>
<comment type="similarity">
    <text evidence="8">Belongs to the major facilitator superfamily. YhhS family.</text>
</comment>
<keyword evidence="5 8" id="KW-0812">Transmembrane</keyword>
<evidence type="ECO:0000256" key="3">
    <source>
        <dbReference type="ARBA" id="ARBA00022475"/>
    </source>
</evidence>
<organism evidence="10 11">
    <name type="scientific">Erwinia tracheiphila</name>
    <dbReference type="NCBI Taxonomy" id="65700"/>
    <lineage>
        <taxon>Bacteria</taxon>
        <taxon>Pseudomonadati</taxon>
        <taxon>Pseudomonadota</taxon>
        <taxon>Gammaproteobacteria</taxon>
        <taxon>Enterobacterales</taxon>
        <taxon>Erwiniaceae</taxon>
        <taxon>Erwinia</taxon>
    </lineage>
</organism>
<proteinExistence type="inferred from homology"/>
<dbReference type="PANTHER" id="PTHR23517:SF13">
    <property type="entry name" value="MAJOR FACILITATOR SUPERFAMILY MFS_1"/>
    <property type="match status" value="1"/>
</dbReference>
<feature type="domain" description="Major facilitator superfamily (MFS) profile" evidence="9">
    <location>
        <begin position="28"/>
        <end position="403"/>
    </location>
</feature>
<feature type="transmembrane region" description="Helical" evidence="8">
    <location>
        <begin position="352"/>
        <end position="375"/>
    </location>
</feature>
<feature type="transmembrane region" description="Helical" evidence="8">
    <location>
        <begin position="123"/>
        <end position="150"/>
    </location>
</feature>
<keyword evidence="2 8" id="KW-0813">Transport</keyword>
<comment type="subcellular location">
    <subcellularLocation>
        <location evidence="8">Cell inner membrane</location>
        <topology evidence="8">Multi-pass membrane protein</topology>
    </subcellularLocation>
    <subcellularLocation>
        <location evidence="1">Cell membrane</location>
        <topology evidence="1">Multi-pass membrane protein</topology>
    </subcellularLocation>
</comment>
<keyword evidence="6 8" id="KW-1133">Transmembrane helix</keyword>
<dbReference type="InterPro" id="IPR036259">
    <property type="entry name" value="MFS_trans_sf"/>
</dbReference>
<feature type="transmembrane region" description="Helical" evidence="8">
    <location>
        <begin position="260"/>
        <end position="281"/>
    </location>
</feature>
<feature type="transmembrane region" description="Helical" evidence="8">
    <location>
        <begin position="189"/>
        <end position="208"/>
    </location>
</feature>
<dbReference type="Pfam" id="PF07690">
    <property type="entry name" value="MFS_1"/>
    <property type="match status" value="1"/>
</dbReference>
<dbReference type="SUPFAM" id="SSF103473">
    <property type="entry name" value="MFS general substrate transporter"/>
    <property type="match status" value="1"/>
</dbReference>
<dbReference type="CDD" id="cd17489">
    <property type="entry name" value="MFS_YfcJ_like"/>
    <property type="match status" value="1"/>
</dbReference>
<keyword evidence="4 8" id="KW-0997">Cell inner membrane</keyword>
<sequence>MMWATSHLLSGSDMSSDFPLSGAQLNKRIISVVVLTFFCYLSIGLPLAVLPGYVHHQLGYSSFIAGLIISLQYFATLISRPLAGRYADLLGPKKVVLVGLLLCGASGLFTVLALLPVNSPLTSLILLAAGRVVLGVGESFTATGSTLWGIHIAGVVQSARVISWNGVATYLAMALGAPLGVLLNSAFGISGFAVLIVLIAVYGFWLATRRPAVVVTVGQRIPFHKVFSRIWLFGLCLGLGSVGFGTIVTFITLYFSSHNWQGAAFSLMLFSLGFVAIRLVFSNAIGRFGGIRVSLFCFAVESVGLLVIWLGASPLLVDIGAFFTGAGFSLVFPALGVEVIRQVAPQNQGAALGLYSAFLDFGLGITGPLVGLLMGWQGVDVIYLAAAMVVFVVFMIILRRQFGGSN</sequence>
<dbReference type="Proteomes" id="UP000264980">
    <property type="component" value="Chromosome"/>
</dbReference>
<evidence type="ECO:0000256" key="6">
    <source>
        <dbReference type="ARBA" id="ARBA00022989"/>
    </source>
</evidence>
<evidence type="ECO:0000256" key="4">
    <source>
        <dbReference type="ARBA" id="ARBA00022519"/>
    </source>
</evidence>
<keyword evidence="3 8" id="KW-1003">Cell membrane</keyword>
<keyword evidence="7 8" id="KW-0472">Membrane</keyword>
<evidence type="ECO:0000256" key="7">
    <source>
        <dbReference type="ARBA" id="ARBA00023136"/>
    </source>
</evidence>
<dbReference type="InterPro" id="IPR050171">
    <property type="entry name" value="MFS_Transporters"/>
</dbReference>
<evidence type="ECO:0000259" key="9">
    <source>
        <dbReference type="PROSITE" id="PS50850"/>
    </source>
</evidence>
<feature type="transmembrane region" description="Helical" evidence="8">
    <location>
        <begin position="162"/>
        <end position="183"/>
    </location>
</feature>
<dbReference type="GO" id="GO:0005886">
    <property type="term" value="C:plasma membrane"/>
    <property type="evidence" value="ECO:0007669"/>
    <property type="project" value="UniProtKB-SubCell"/>
</dbReference>
<feature type="transmembrane region" description="Helical" evidence="8">
    <location>
        <begin position="229"/>
        <end position="254"/>
    </location>
</feature>
<dbReference type="InterPro" id="IPR023008">
    <property type="entry name" value="MFS_YhhS-like"/>
</dbReference>
<dbReference type="InterPro" id="IPR020846">
    <property type="entry name" value="MFS_dom"/>
</dbReference>
<dbReference type="InterPro" id="IPR011701">
    <property type="entry name" value="MFS"/>
</dbReference>
<dbReference type="PROSITE" id="PS50850">
    <property type="entry name" value="MFS"/>
    <property type="match status" value="1"/>
</dbReference>
<evidence type="ECO:0000256" key="8">
    <source>
        <dbReference type="HAMAP-Rule" id="MF_01118"/>
    </source>
</evidence>
<feature type="transmembrane region" description="Helical" evidence="8">
    <location>
        <begin position="319"/>
        <end position="340"/>
    </location>
</feature>
<name>A0A345CZA4_9GAMM</name>
<feature type="transmembrane region" description="Helical" evidence="8">
    <location>
        <begin position="293"/>
        <end position="313"/>
    </location>
</feature>
<dbReference type="PANTHER" id="PTHR23517">
    <property type="entry name" value="RESISTANCE PROTEIN MDTM, PUTATIVE-RELATED-RELATED"/>
    <property type="match status" value="1"/>
</dbReference>
<feature type="transmembrane region" description="Helical" evidence="8">
    <location>
        <begin position="95"/>
        <end position="117"/>
    </location>
</feature>
<accession>A0A345CZA4</accession>
<protein>
    <recommendedName>
        <fullName evidence="8">Uncharacterized MFS-type transporter AV903_10025</fullName>
    </recommendedName>
</protein>
<evidence type="ECO:0000313" key="10">
    <source>
        <dbReference type="EMBL" id="AXF78771.1"/>
    </source>
</evidence>
<reference evidence="11" key="1">
    <citation type="submission" date="2016-01" db="EMBL/GenBank/DDBJ databases">
        <authorList>
            <person name="Shapiro L."/>
        </authorList>
    </citation>
    <scope>NUCLEOTIDE SEQUENCE [LARGE SCALE GENOMIC DNA]</scope>
    <source>
        <strain evidence="11">MDcuke</strain>
    </source>
</reference>
<dbReference type="EMBL" id="CP013970">
    <property type="protein sequence ID" value="AXF78771.1"/>
    <property type="molecule type" value="Genomic_DNA"/>
</dbReference>
<feature type="transmembrane region" description="Helical" evidence="8">
    <location>
        <begin position="60"/>
        <end position="83"/>
    </location>
</feature>
<dbReference type="Gene3D" id="1.20.1250.20">
    <property type="entry name" value="MFS general substrate transporter like domains"/>
    <property type="match status" value="1"/>
</dbReference>
<evidence type="ECO:0000256" key="5">
    <source>
        <dbReference type="ARBA" id="ARBA00022692"/>
    </source>
</evidence>
<feature type="transmembrane region" description="Helical" evidence="8">
    <location>
        <begin position="381"/>
        <end position="398"/>
    </location>
</feature>
<evidence type="ECO:0000313" key="11">
    <source>
        <dbReference type="Proteomes" id="UP000264980"/>
    </source>
</evidence>
<dbReference type="NCBIfam" id="NF003477">
    <property type="entry name" value="PRK05122.1"/>
    <property type="match status" value="1"/>
</dbReference>
<gene>
    <name evidence="10" type="ORF">AV903_10025</name>
</gene>
<evidence type="ECO:0000256" key="2">
    <source>
        <dbReference type="ARBA" id="ARBA00022448"/>
    </source>
</evidence>